<accession>A0A939DZV5</accession>
<proteinExistence type="predicted"/>
<evidence type="ECO:0000313" key="2">
    <source>
        <dbReference type="EMBL" id="MBN9644319.1"/>
    </source>
</evidence>
<feature type="transmembrane region" description="Helical" evidence="1">
    <location>
        <begin position="32"/>
        <end position="52"/>
    </location>
</feature>
<name>A0A939DZV5_9CORY</name>
<dbReference type="RefSeq" id="WP_207278809.1">
    <property type="nucleotide sequence ID" value="NZ_JAFLEQ010000011.1"/>
</dbReference>
<gene>
    <name evidence="2" type="ORF">JZY06_06805</name>
</gene>
<feature type="transmembrane region" description="Helical" evidence="1">
    <location>
        <begin position="7"/>
        <end position="26"/>
    </location>
</feature>
<keyword evidence="1" id="KW-0812">Transmembrane</keyword>
<dbReference type="AlphaFoldDB" id="A0A939DZV5"/>
<keyword evidence="1" id="KW-1133">Transmembrane helix</keyword>
<keyword evidence="1" id="KW-0472">Membrane</keyword>
<keyword evidence="3" id="KW-1185">Reference proteome</keyword>
<dbReference type="Proteomes" id="UP000664332">
    <property type="component" value="Unassembled WGS sequence"/>
</dbReference>
<evidence type="ECO:0000313" key="3">
    <source>
        <dbReference type="Proteomes" id="UP000664332"/>
    </source>
</evidence>
<comment type="caution">
    <text evidence="2">The sequence shown here is derived from an EMBL/GenBank/DDBJ whole genome shotgun (WGS) entry which is preliminary data.</text>
</comment>
<protein>
    <submittedName>
        <fullName evidence="2">Uncharacterized protein</fullName>
    </submittedName>
</protein>
<reference evidence="2" key="1">
    <citation type="submission" date="2021-03" db="EMBL/GenBank/DDBJ databases">
        <authorList>
            <person name="Sun Q."/>
        </authorList>
    </citation>
    <scope>NUCLEOTIDE SEQUENCE</scope>
    <source>
        <strain evidence="2">CCM 8862</strain>
    </source>
</reference>
<evidence type="ECO:0000256" key="1">
    <source>
        <dbReference type="SAM" id="Phobius"/>
    </source>
</evidence>
<dbReference type="EMBL" id="JAFLEQ010000011">
    <property type="protein sequence ID" value="MBN9644319.1"/>
    <property type="molecule type" value="Genomic_DNA"/>
</dbReference>
<organism evidence="2 3">
    <name type="scientific">Corynebacterium mendelii</name>
    <dbReference type="NCBI Taxonomy" id="2765362"/>
    <lineage>
        <taxon>Bacteria</taxon>
        <taxon>Bacillati</taxon>
        <taxon>Actinomycetota</taxon>
        <taxon>Actinomycetes</taxon>
        <taxon>Mycobacteriales</taxon>
        <taxon>Corynebacteriaceae</taxon>
        <taxon>Corynebacterium</taxon>
    </lineage>
</organism>
<sequence>MKYTVVFIFLFIVVFSVISTVISLVLGGLGASVGGVELIVIALVSAAGAFFISRPVARKLTR</sequence>